<reference evidence="2 3" key="1">
    <citation type="submission" date="2024-10" db="EMBL/GenBank/DDBJ databases">
        <title>The Natural Products Discovery Center: Release of the First 8490 Sequenced Strains for Exploring Actinobacteria Biosynthetic Diversity.</title>
        <authorList>
            <person name="Kalkreuter E."/>
            <person name="Kautsar S.A."/>
            <person name="Yang D."/>
            <person name="Bader C.D."/>
            <person name="Teijaro C.N."/>
            <person name="Fluegel L."/>
            <person name="Davis C.M."/>
            <person name="Simpson J.R."/>
            <person name="Lauterbach L."/>
            <person name="Steele A.D."/>
            <person name="Gui C."/>
            <person name="Meng S."/>
            <person name="Li G."/>
            <person name="Viehrig K."/>
            <person name="Ye F."/>
            <person name="Su P."/>
            <person name="Kiefer A.F."/>
            <person name="Nichols A."/>
            <person name="Cepeda A.J."/>
            <person name="Yan W."/>
            <person name="Fan B."/>
            <person name="Jiang Y."/>
            <person name="Adhikari A."/>
            <person name="Zheng C.-J."/>
            <person name="Schuster L."/>
            <person name="Cowan T.M."/>
            <person name="Smanski M.J."/>
            <person name="Chevrette M.G."/>
            <person name="De Carvalho L.P.S."/>
            <person name="Shen B."/>
        </authorList>
    </citation>
    <scope>NUCLEOTIDE SEQUENCE [LARGE SCALE GENOMIC DNA]</scope>
    <source>
        <strain evidence="2 3">NPDC087220</strain>
    </source>
</reference>
<dbReference type="PANTHER" id="PTHR37811">
    <property type="entry name" value="BLL5343 PROTEIN"/>
    <property type="match status" value="1"/>
</dbReference>
<dbReference type="RefSeq" id="WP_189807829.1">
    <property type="nucleotide sequence ID" value="NZ_BMTY01000002.1"/>
</dbReference>
<dbReference type="InterPro" id="IPR007138">
    <property type="entry name" value="ABM_dom"/>
</dbReference>
<comment type="caution">
    <text evidence="2">The sequence shown here is derived from an EMBL/GenBank/DDBJ whole genome shotgun (WGS) entry which is preliminary data.</text>
</comment>
<accession>A0ABW8ENK9</accession>
<dbReference type="SUPFAM" id="SSF54909">
    <property type="entry name" value="Dimeric alpha+beta barrel"/>
    <property type="match status" value="1"/>
</dbReference>
<dbReference type="EMBL" id="JBIUYY010000014">
    <property type="protein sequence ID" value="MFJ2824852.1"/>
    <property type="molecule type" value="Genomic_DNA"/>
</dbReference>
<dbReference type="Pfam" id="PF03992">
    <property type="entry name" value="ABM"/>
    <property type="match status" value="1"/>
</dbReference>
<dbReference type="InterPro" id="IPR011008">
    <property type="entry name" value="Dimeric_a/b-barrel"/>
</dbReference>
<protein>
    <submittedName>
        <fullName evidence="2">Antibiotic biosynthesis monooxygenase family protein</fullName>
        <ecNumber evidence="2">1.14.-.-</ecNumber>
    </submittedName>
</protein>
<dbReference type="PROSITE" id="PS51725">
    <property type="entry name" value="ABM"/>
    <property type="match status" value="1"/>
</dbReference>
<keyword evidence="2" id="KW-0560">Oxidoreductase</keyword>
<organism evidence="2 3">
    <name type="scientific">Streptomyces toxytricini</name>
    <name type="common">Actinomyces toxytricini</name>
    <dbReference type="NCBI Taxonomy" id="67369"/>
    <lineage>
        <taxon>Bacteria</taxon>
        <taxon>Bacillati</taxon>
        <taxon>Actinomycetota</taxon>
        <taxon>Actinomycetes</taxon>
        <taxon>Kitasatosporales</taxon>
        <taxon>Streptomycetaceae</taxon>
        <taxon>Streptomyces</taxon>
    </lineage>
</organism>
<dbReference type="PANTHER" id="PTHR37811:SF2">
    <property type="entry name" value="ABM DOMAIN-CONTAINING PROTEIN"/>
    <property type="match status" value="1"/>
</dbReference>
<dbReference type="Gene3D" id="3.30.70.100">
    <property type="match status" value="1"/>
</dbReference>
<dbReference type="Proteomes" id="UP001617351">
    <property type="component" value="Unassembled WGS sequence"/>
</dbReference>
<dbReference type="GO" id="GO:0004497">
    <property type="term" value="F:monooxygenase activity"/>
    <property type="evidence" value="ECO:0007669"/>
    <property type="project" value="UniProtKB-KW"/>
</dbReference>
<name>A0ABW8ENK9_STRT5</name>
<evidence type="ECO:0000313" key="2">
    <source>
        <dbReference type="EMBL" id="MFJ2824852.1"/>
    </source>
</evidence>
<evidence type="ECO:0000259" key="1">
    <source>
        <dbReference type="PROSITE" id="PS51725"/>
    </source>
</evidence>
<keyword evidence="2" id="KW-0503">Monooxygenase</keyword>
<feature type="domain" description="ABM" evidence="1">
    <location>
        <begin position="13"/>
        <end position="99"/>
    </location>
</feature>
<keyword evidence="3" id="KW-1185">Reference proteome</keyword>
<gene>
    <name evidence="2" type="ORF">ACIO7M_27640</name>
</gene>
<proteinExistence type="predicted"/>
<sequence length="112" mass="12766">MTATPVPAFEPPYVMAVFTSVRTPDDSGYPETLARMAELVREVPGFLGYESARTPGGLGITVSYFRDHEALARWRREEEHRAAMEQGRRDWYESYTLHVGTVERSHGFDRDA</sequence>
<dbReference type="EC" id="1.14.-.-" evidence="2"/>
<evidence type="ECO:0000313" key="3">
    <source>
        <dbReference type="Proteomes" id="UP001617351"/>
    </source>
</evidence>
<dbReference type="InterPro" id="IPR052936">
    <property type="entry name" value="Jasmonate_Hydroxylase-like"/>
</dbReference>